<reference evidence="2 3" key="1">
    <citation type="journal article" date="2013" name="BMC Genomics">
        <title>The genome and transcriptome of the pine saprophyte Ophiostoma piceae, and a comparison with the bark beetle-associated pine pathogen Grosmannia clavigera.</title>
        <authorList>
            <person name="Haridas S."/>
            <person name="Wang Y."/>
            <person name="Lim L."/>
            <person name="Massoumi Alamouti S."/>
            <person name="Jackman S."/>
            <person name="Docking R."/>
            <person name="Robertson G."/>
            <person name="Birol I."/>
            <person name="Bohlmann J."/>
            <person name="Breuil C."/>
        </authorList>
    </citation>
    <scope>NUCLEOTIDE SEQUENCE [LARGE SCALE GENOMIC DNA]</scope>
    <source>
        <strain evidence="2 3">UAMH 11346</strain>
    </source>
</reference>
<evidence type="ECO:0000256" key="1">
    <source>
        <dbReference type="SAM" id="MobiDB-lite"/>
    </source>
</evidence>
<protein>
    <submittedName>
        <fullName evidence="2">Uncharacterized protein</fullName>
    </submittedName>
</protein>
<feature type="compositionally biased region" description="Low complexity" evidence="1">
    <location>
        <begin position="127"/>
        <end position="153"/>
    </location>
</feature>
<gene>
    <name evidence="2" type="ORF">F503_06915</name>
</gene>
<proteinExistence type="predicted"/>
<dbReference type="VEuPathDB" id="FungiDB:F503_06915"/>
<name>S3C6I2_OPHP1</name>
<keyword evidence="3" id="KW-1185">Reference proteome</keyword>
<dbReference type="EMBL" id="KE148147">
    <property type="protein sequence ID" value="EPE09139.1"/>
    <property type="molecule type" value="Genomic_DNA"/>
</dbReference>
<feature type="region of interest" description="Disordered" evidence="1">
    <location>
        <begin position="82"/>
        <end position="105"/>
    </location>
</feature>
<dbReference type="AlphaFoldDB" id="S3C6I2"/>
<organism evidence="2 3">
    <name type="scientific">Ophiostoma piceae (strain UAMH 11346)</name>
    <name type="common">Sap stain fungus</name>
    <dbReference type="NCBI Taxonomy" id="1262450"/>
    <lineage>
        <taxon>Eukaryota</taxon>
        <taxon>Fungi</taxon>
        <taxon>Dikarya</taxon>
        <taxon>Ascomycota</taxon>
        <taxon>Pezizomycotina</taxon>
        <taxon>Sordariomycetes</taxon>
        <taxon>Sordariomycetidae</taxon>
        <taxon>Ophiostomatales</taxon>
        <taxon>Ophiostomataceae</taxon>
        <taxon>Ophiostoma</taxon>
    </lineage>
</organism>
<feature type="compositionally biased region" description="Polar residues" evidence="1">
    <location>
        <begin position="90"/>
        <end position="105"/>
    </location>
</feature>
<dbReference type="HOGENOM" id="CLU_1555723_0_0_1"/>
<evidence type="ECO:0000313" key="2">
    <source>
        <dbReference type="EMBL" id="EPE09139.1"/>
    </source>
</evidence>
<accession>S3C6I2</accession>
<evidence type="ECO:0000313" key="3">
    <source>
        <dbReference type="Proteomes" id="UP000016923"/>
    </source>
</evidence>
<sequence>MCILYYYYCYTGCAHTLSAYSVPSADQKIYQRCAASTSGSSLASVYSSSTSCSAGSTYYSPSTASLSTATCYKMCPDCEREKRSKAPSVASATTPSYNTSPSTISALLRDTTPPLNIDAWLSKTVGTTTTGSSSYAPASSSPLAAAASTPAPKRAAESTLTFKASKPPLKKR</sequence>
<feature type="region of interest" description="Disordered" evidence="1">
    <location>
        <begin position="126"/>
        <end position="172"/>
    </location>
</feature>
<dbReference type="Proteomes" id="UP000016923">
    <property type="component" value="Unassembled WGS sequence"/>
</dbReference>